<evidence type="ECO:0000313" key="2">
    <source>
        <dbReference type="Proteomes" id="UP001205919"/>
    </source>
</evidence>
<sequence length="444" mass="48784">MLGITGSKEEPGDYGSGVYLGFNISEPLKTAVSREDKASLAARADYERAEREEHFARMKLEGEAEEALSYAAYAAANIEAQLSRLRAISENVREKLLRHASIAGDTFEQLQSGRYQYYRVAMDVLDSYLLFMESGADILCYAYPRGRESEPSDRTSVASAEAIEKMLSPQWFSGAFAVPAAATGLDGGVSGRPESVYIWEAAPFLRPDSRRLMLNRLRERGITKVLISFTGKELSSFQGGEARNNLKTLLAEGEAMGVSFELLLGEPTWLFPGNRGKLISIIRSMSAFPFGGIHLDIEPDSLPGAANMRPKLLSLLIDTIKESCAAARAPVSVSIHPRYLEGKLGEIVAKRLPPACIGYIAPMIYSTNADRTASRMSRILIGHPQFNFVLAQSVERSLPDNESYASAGTGVFLTSMGELGKKLSLYGNYRGIVVQDWKDYEVMR</sequence>
<dbReference type="RefSeq" id="WP_256182114.1">
    <property type="nucleotide sequence ID" value="NZ_CAJLEK010000114.1"/>
</dbReference>
<protein>
    <submittedName>
        <fullName evidence="1">Uncharacterized protein</fullName>
    </submittedName>
</protein>
<comment type="caution">
    <text evidence="1">The sequence shown here is derived from an EMBL/GenBank/DDBJ whole genome shotgun (WGS) entry which is preliminary data.</text>
</comment>
<dbReference type="EMBL" id="JANFYT010000024">
    <property type="protein sequence ID" value="MCQ4815003.1"/>
    <property type="molecule type" value="Genomic_DNA"/>
</dbReference>
<dbReference type="AlphaFoldDB" id="A0AAW5K8A6"/>
<evidence type="ECO:0000313" key="1">
    <source>
        <dbReference type="EMBL" id="MCQ4815003.1"/>
    </source>
</evidence>
<reference evidence="1 2" key="1">
    <citation type="submission" date="2022-06" db="EMBL/GenBank/DDBJ databases">
        <title>Isolation of gut microbiota from human fecal samples.</title>
        <authorList>
            <person name="Pamer E.G."/>
            <person name="Barat B."/>
            <person name="Waligurski E."/>
            <person name="Medina S."/>
            <person name="Paddock L."/>
            <person name="Mostad J."/>
        </authorList>
    </citation>
    <scope>NUCLEOTIDE SEQUENCE [LARGE SCALE GENOMIC DNA]</scope>
    <source>
        <strain evidence="1 2">DFI.9.90</strain>
    </source>
</reference>
<gene>
    <name evidence="1" type="ORF">NE630_11225</name>
</gene>
<keyword evidence="2" id="KW-1185">Reference proteome</keyword>
<proteinExistence type="predicted"/>
<name>A0AAW5K8A6_9BACT</name>
<dbReference type="Proteomes" id="UP001205919">
    <property type="component" value="Unassembled WGS sequence"/>
</dbReference>
<accession>A0AAW5K8A6</accession>
<organism evidence="1 2">
    <name type="scientific">Cloacibacillus evryensis</name>
    <dbReference type="NCBI Taxonomy" id="508460"/>
    <lineage>
        <taxon>Bacteria</taxon>
        <taxon>Thermotogati</taxon>
        <taxon>Synergistota</taxon>
        <taxon>Synergistia</taxon>
        <taxon>Synergistales</taxon>
        <taxon>Synergistaceae</taxon>
        <taxon>Cloacibacillus</taxon>
    </lineage>
</organism>